<protein>
    <submittedName>
        <fullName evidence="6">Sulfonate ABC transporter ATP-binding protein</fullName>
    </submittedName>
</protein>
<name>A0A0F8U885_METMZ</name>
<dbReference type="Proteomes" id="UP000034578">
    <property type="component" value="Unassembled WGS sequence"/>
</dbReference>
<dbReference type="SUPFAM" id="SSF52540">
    <property type="entry name" value="P-loop containing nucleoside triphosphate hydrolases"/>
    <property type="match status" value="1"/>
</dbReference>
<keyword evidence="2" id="KW-0547">Nucleotide-binding</keyword>
<keyword evidence="1" id="KW-0813">Transport</keyword>
<evidence type="ECO:0000256" key="2">
    <source>
        <dbReference type="ARBA" id="ARBA00022741"/>
    </source>
</evidence>
<evidence type="ECO:0000256" key="1">
    <source>
        <dbReference type="ARBA" id="ARBA00022448"/>
    </source>
</evidence>
<dbReference type="GO" id="GO:0005524">
    <property type="term" value="F:ATP binding"/>
    <property type="evidence" value="ECO:0007669"/>
    <property type="project" value="UniProtKB-KW"/>
</dbReference>
<dbReference type="CDD" id="cd03293">
    <property type="entry name" value="ABC_NrtD_SsuB_transporters"/>
    <property type="match status" value="1"/>
</dbReference>
<dbReference type="EMBL" id="JJOS01000012">
    <property type="protein sequence ID" value="KKG06260.1"/>
    <property type="molecule type" value="Genomic_DNA"/>
</dbReference>
<keyword evidence="3 6" id="KW-0067">ATP-binding</keyword>
<keyword evidence="8" id="KW-1185">Reference proteome</keyword>
<dbReference type="InterPro" id="IPR027417">
    <property type="entry name" value="P-loop_NTPase"/>
</dbReference>
<dbReference type="PANTHER" id="PTHR42788">
    <property type="entry name" value="TAURINE IMPORT ATP-BINDING PROTEIN-RELATED"/>
    <property type="match status" value="1"/>
</dbReference>
<dbReference type="InterPro" id="IPR050166">
    <property type="entry name" value="ABC_transporter_ATP-bind"/>
</dbReference>
<evidence type="ECO:0000313" key="8">
    <source>
        <dbReference type="Proteomes" id="UP000034578"/>
    </source>
</evidence>
<accession>A0A0F8U885</accession>
<evidence type="ECO:0000313" key="7">
    <source>
        <dbReference type="Proteomes" id="UP000034152"/>
    </source>
</evidence>
<evidence type="ECO:0000313" key="6">
    <source>
        <dbReference type="EMBL" id="KKH87471.1"/>
    </source>
</evidence>
<dbReference type="GO" id="GO:0016887">
    <property type="term" value="F:ATP hydrolysis activity"/>
    <property type="evidence" value="ECO:0007669"/>
    <property type="project" value="InterPro"/>
</dbReference>
<gene>
    <name evidence="5" type="ORF">DU47_13560</name>
    <name evidence="6" type="ORF">DU80_06800</name>
</gene>
<evidence type="ECO:0000256" key="3">
    <source>
        <dbReference type="ARBA" id="ARBA00022840"/>
    </source>
</evidence>
<dbReference type="Proteomes" id="UP000034152">
    <property type="component" value="Unassembled WGS sequence"/>
</dbReference>
<dbReference type="PATRIC" id="fig|2209.56.peg.1484"/>
<dbReference type="EMBL" id="JJQU01000082">
    <property type="protein sequence ID" value="KKH87471.1"/>
    <property type="molecule type" value="Genomic_DNA"/>
</dbReference>
<dbReference type="InterPro" id="IPR003593">
    <property type="entry name" value="AAA+_ATPase"/>
</dbReference>
<evidence type="ECO:0000313" key="5">
    <source>
        <dbReference type="EMBL" id="KKG06260.1"/>
    </source>
</evidence>
<organism evidence="6 7">
    <name type="scientific">Methanosarcina mazei</name>
    <name type="common">Methanosarcina frisia</name>
    <dbReference type="NCBI Taxonomy" id="2209"/>
    <lineage>
        <taxon>Archaea</taxon>
        <taxon>Methanobacteriati</taxon>
        <taxon>Methanobacteriota</taxon>
        <taxon>Stenosarchaea group</taxon>
        <taxon>Methanomicrobia</taxon>
        <taxon>Methanosarcinales</taxon>
        <taxon>Methanosarcinaceae</taxon>
        <taxon>Methanosarcina</taxon>
    </lineage>
</organism>
<reference evidence="7 8" key="1">
    <citation type="journal article" date="2015" name="ISME J.">
        <title>Genomic and phenotypic differentiation among Methanosarcina mazei populations from Columbia River sediment.</title>
        <authorList>
            <person name="Youngblut N.D."/>
            <person name="Wirth J.S."/>
            <person name="Henriksen J.R."/>
            <person name="Smith M."/>
            <person name="Simon H."/>
            <person name="Metcalf W.W."/>
            <person name="Whitaker R.J."/>
        </authorList>
    </citation>
    <scope>NUCLEOTIDE SEQUENCE [LARGE SCALE GENOMIC DNA]</scope>
    <source>
        <strain evidence="6 7">1.H.M.2.1</strain>
        <strain evidence="5 8">2.F.A.2.4</strain>
    </source>
</reference>
<dbReference type="PROSITE" id="PS50893">
    <property type="entry name" value="ABC_TRANSPORTER_2"/>
    <property type="match status" value="1"/>
</dbReference>
<dbReference type="SMART" id="SM00382">
    <property type="entry name" value="AAA"/>
    <property type="match status" value="1"/>
</dbReference>
<sequence>METATIDLKNLSLSYGNNGTGHKALSDVNLSIENGEFISLIGPSGCGKSTIIDVVSGLRPPSEGSVLIDGARVKGPGTDRGTVFQDYSLFPWMTTFENVCFAIEHAKKTGERRDIEKTAQEFIELVGLEKFKNAYPGTLSGGMRQRASIARMFSMDPKVFLMDEPFGALDSLNRIYMQDLLLHLWSEGEQRKTVLFVTHDIDEALLLSDKVAIMTPSPGRIKEIIEVPFSRPRLRKDLSIDPNYLALKSHLLSVLYGEMVEEIEKQEKELEGFA</sequence>
<dbReference type="PROSITE" id="PS00211">
    <property type="entry name" value="ABC_TRANSPORTER_1"/>
    <property type="match status" value="1"/>
</dbReference>
<evidence type="ECO:0000259" key="4">
    <source>
        <dbReference type="PROSITE" id="PS50893"/>
    </source>
</evidence>
<feature type="domain" description="ABC transporter" evidence="4">
    <location>
        <begin position="6"/>
        <end position="237"/>
    </location>
</feature>
<dbReference type="Pfam" id="PF00005">
    <property type="entry name" value="ABC_tran"/>
    <property type="match status" value="1"/>
</dbReference>
<dbReference type="Gene3D" id="3.40.50.300">
    <property type="entry name" value="P-loop containing nucleotide triphosphate hydrolases"/>
    <property type="match status" value="1"/>
</dbReference>
<comment type="caution">
    <text evidence="6">The sequence shown here is derived from an EMBL/GenBank/DDBJ whole genome shotgun (WGS) entry which is preliminary data.</text>
</comment>
<proteinExistence type="predicted"/>
<dbReference type="InterPro" id="IPR003439">
    <property type="entry name" value="ABC_transporter-like_ATP-bd"/>
</dbReference>
<dbReference type="AlphaFoldDB" id="A0A0F8U885"/>
<dbReference type="InterPro" id="IPR017871">
    <property type="entry name" value="ABC_transporter-like_CS"/>
</dbReference>
<dbReference type="PANTHER" id="PTHR42788:SF13">
    <property type="entry name" value="ALIPHATIC SULFONATES IMPORT ATP-BINDING PROTEIN SSUB"/>
    <property type="match status" value="1"/>
</dbReference>